<dbReference type="GO" id="GO:0005765">
    <property type="term" value="C:lysosomal membrane"/>
    <property type="evidence" value="ECO:0007669"/>
    <property type="project" value="UniProtKB-SubCell"/>
</dbReference>
<dbReference type="GO" id="GO:0042391">
    <property type="term" value="P:regulation of membrane potential"/>
    <property type="evidence" value="ECO:0007669"/>
    <property type="project" value="UniProtKB-ARBA"/>
</dbReference>
<dbReference type="GO" id="GO:0006914">
    <property type="term" value="P:autophagy"/>
    <property type="evidence" value="ECO:0007669"/>
    <property type="project" value="UniProtKB-ARBA"/>
</dbReference>
<keyword evidence="25" id="KW-0812">Transmembrane</keyword>
<dbReference type="Proteomes" id="UP001142489">
    <property type="component" value="Unassembled WGS sequence"/>
</dbReference>
<feature type="region of interest" description="Disordered" evidence="24">
    <location>
        <begin position="806"/>
        <end position="837"/>
    </location>
</feature>
<evidence type="ECO:0000256" key="5">
    <source>
        <dbReference type="ARBA" id="ARBA00005189"/>
    </source>
</evidence>
<evidence type="ECO:0000256" key="4">
    <source>
        <dbReference type="ARBA" id="ARBA00004991"/>
    </source>
</evidence>
<evidence type="ECO:0000256" key="17">
    <source>
        <dbReference type="ARBA" id="ARBA00048182"/>
    </source>
</evidence>
<dbReference type="SUPFAM" id="SSF51445">
    <property type="entry name" value="(Trans)glycosidases"/>
    <property type="match status" value="3"/>
</dbReference>
<keyword evidence="23" id="KW-0326">Glycosidase</keyword>
<evidence type="ECO:0000256" key="10">
    <source>
        <dbReference type="ARBA" id="ARBA00023098"/>
    </source>
</evidence>
<organism evidence="27 28">
    <name type="scientific">Phrynocephalus forsythii</name>
    <dbReference type="NCBI Taxonomy" id="171643"/>
    <lineage>
        <taxon>Eukaryota</taxon>
        <taxon>Metazoa</taxon>
        <taxon>Chordata</taxon>
        <taxon>Craniata</taxon>
        <taxon>Vertebrata</taxon>
        <taxon>Euteleostomi</taxon>
        <taxon>Lepidosauria</taxon>
        <taxon>Squamata</taxon>
        <taxon>Bifurcata</taxon>
        <taxon>Unidentata</taxon>
        <taxon>Episquamata</taxon>
        <taxon>Toxicofera</taxon>
        <taxon>Iguania</taxon>
        <taxon>Acrodonta</taxon>
        <taxon>Agamidae</taxon>
        <taxon>Agaminae</taxon>
        <taxon>Phrynocephalus</taxon>
    </lineage>
</organism>
<comment type="catalytic activity">
    <reaction evidence="1">
        <text>a beta-D-glucosyl-(1&lt;-&gt;1')-N-acylsphing-4-enine + H2O = an N-acylsphing-4-enine + D-glucose</text>
        <dbReference type="Rhea" id="RHEA:13269"/>
        <dbReference type="ChEBI" id="CHEBI:4167"/>
        <dbReference type="ChEBI" id="CHEBI:15377"/>
        <dbReference type="ChEBI" id="CHEBI:22801"/>
        <dbReference type="ChEBI" id="CHEBI:52639"/>
        <dbReference type="EC" id="3.2.1.45"/>
    </reaction>
    <physiologicalReaction direction="left-to-right" evidence="1">
        <dbReference type="Rhea" id="RHEA:13270"/>
    </physiologicalReaction>
</comment>
<dbReference type="GO" id="GO:0016241">
    <property type="term" value="P:regulation of macroautophagy"/>
    <property type="evidence" value="ECO:0007669"/>
    <property type="project" value="UniProtKB-ARBA"/>
</dbReference>
<gene>
    <name evidence="27" type="ORF">JRQ81_009364</name>
</gene>
<comment type="catalytic activity">
    <reaction evidence="21">
        <text>beta-D-glucosyl-N-octanoylsphing-4E-enine + cholesterol = N-octanoylsphing-4-enine + cholesteryl 3-beta-D-glucoside</text>
        <dbReference type="Rhea" id="RHEA:70303"/>
        <dbReference type="ChEBI" id="CHEBI:16113"/>
        <dbReference type="ChEBI" id="CHEBI:17495"/>
        <dbReference type="ChEBI" id="CHEBI:45815"/>
        <dbReference type="ChEBI" id="CHEBI:65222"/>
    </reaction>
    <physiologicalReaction direction="left-to-right" evidence="21">
        <dbReference type="Rhea" id="RHEA:70304"/>
    </physiologicalReaction>
    <physiologicalReaction direction="right-to-left" evidence="21">
        <dbReference type="Rhea" id="RHEA:70305"/>
    </physiologicalReaction>
</comment>
<dbReference type="GO" id="GO:0046527">
    <property type="term" value="F:glucosyltransferase activity"/>
    <property type="evidence" value="ECO:0007669"/>
    <property type="project" value="UniProtKB-ARBA"/>
</dbReference>
<dbReference type="GO" id="GO:0030163">
    <property type="term" value="P:protein catabolic process"/>
    <property type="evidence" value="ECO:0007669"/>
    <property type="project" value="UniProtKB-ARBA"/>
</dbReference>
<comment type="catalytic activity">
    <reaction evidence="19">
        <text>a beta-D-xylosyl-(1&lt;-&gt;1')-N-acylsphing-4-enine + cholesterol = cholesteryl 3-beta-D-xyloside + an N-acylsphing-4-enine</text>
        <dbReference type="Rhea" id="RHEA:70239"/>
        <dbReference type="ChEBI" id="CHEBI:16113"/>
        <dbReference type="ChEBI" id="CHEBI:52639"/>
        <dbReference type="ChEBI" id="CHEBI:189067"/>
        <dbReference type="ChEBI" id="CHEBI:189068"/>
    </reaction>
    <physiologicalReaction direction="left-to-right" evidence="19">
        <dbReference type="Rhea" id="RHEA:70240"/>
    </physiologicalReaction>
</comment>
<dbReference type="Gene3D" id="3.20.20.80">
    <property type="entry name" value="Glycosidases"/>
    <property type="match status" value="3"/>
</dbReference>
<evidence type="ECO:0000256" key="11">
    <source>
        <dbReference type="ARBA" id="ARBA00033633"/>
    </source>
</evidence>
<comment type="catalytic activity">
    <reaction evidence="18">
        <text>beta-D-glucosyl-N-dodecanoylsphing-4-enine + cholesterol = N-dodecanoylsphing-4-enine + cholesteryl 3-beta-D-glucoside</text>
        <dbReference type="Rhea" id="RHEA:70307"/>
        <dbReference type="ChEBI" id="CHEBI:16113"/>
        <dbReference type="ChEBI" id="CHEBI:17495"/>
        <dbReference type="ChEBI" id="CHEBI:72956"/>
        <dbReference type="ChEBI" id="CHEBI:76297"/>
    </reaction>
    <physiologicalReaction direction="left-to-right" evidence="18">
        <dbReference type="Rhea" id="RHEA:70308"/>
    </physiologicalReaction>
    <physiologicalReaction direction="right-to-left" evidence="18">
        <dbReference type="Rhea" id="RHEA:70309"/>
    </physiologicalReaction>
</comment>
<accession>A0A9Q0XD09</accession>
<feature type="transmembrane region" description="Helical" evidence="25">
    <location>
        <begin position="168"/>
        <end position="195"/>
    </location>
</feature>
<evidence type="ECO:0000256" key="20">
    <source>
        <dbReference type="ARBA" id="ARBA00048880"/>
    </source>
</evidence>
<dbReference type="OrthoDB" id="2160638at2759"/>
<comment type="catalytic activity">
    <reaction evidence="14">
        <text>1-(beta-D-galactosyl)-N-dodecanoylsphing-4-enine + cholesterol = cholesteryl 3-beta-D-galactoside + N-dodecanoylsphing-4-enine</text>
        <dbReference type="Rhea" id="RHEA:70255"/>
        <dbReference type="ChEBI" id="CHEBI:16113"/>
        <dbReference type="ChEBI" id="CHEBI:72956"/>
        <dbReference type="ChEBI" id="CHEBI:73432"/>
        <dbReference type="ChEBI" id="CHEBI:189066"/>
    </reaction>
    <physiologicalReaction direction="left-to-right" evidence="14">
        <dbReference type="Rhea" id="RHEA:70256"/>
    </physiologicalReaction>
    <physiologicalReaction direction="right-to-left" evidence="14">
        <dbReference type="Rhea" id="RHEA:70257"/>
    </physiologicalReaction>
</comment>
<dbReference type="GO" id="GO:0004336">
    <property type="term" value="F:galactosylceramidase activity"/>
    <property type="evidence" value="ECO:0007669"/>
    <property type="project" value="UniProtKB-EC"/>
</dbReference>
<keyword evidence="7" id="KW-0732">Signal</keyword>
<dbReference type="GO" id="GO:0032006">
    <property type="term" value="P:regulation of TOR signaling"/>
    <property type="evidence" value="ECO:0007669"/>
    <property type="project" value="UniProtKB-ARBA"/>
</dbReference>
<evidence type="ECO:0000256" key="13">
    <source>
        <dbReference type="ARBA" id="ARBA00033698"/>
    </source>
</evidence>
<feature type="region of interest" description="Disordered" evidence="24">
    <location>
        <begin position="453"/>
        <end position="479"/>
    </location>
</feature>
<keyword evidence="8 23" id="KW-0378">Hydrolase</keyword>
<comment type="pathway">
    <text evidence="3">Steroid metabolism; cholesterol metabolism.</text>
</comment>
<dbReference type="GO" id="GO:0010605">
    <property type="term" value="P:negative regulation of macromolecule metabolic process"/>
    <property type="evidence" value="ECO:0007669"/>
    <property type="project" value="UniProtKB-ARBA"/>
</dbReference>
<comment type="pathway">
    <text evidence="5">Lipid metabolism.</text>
</comment>
<keyword evidence="25" id="KW-1133">Transmembrane helix</keyword>
<dbReference type="InterPro" id="IPR001139">
    <property type="entry name" value="Glyco_hydro_30"/>
</dbReference>
<dbReference type="GO" id="GO:0006680">
    <property type="term" value="P:glucosylceramide catabolic process"/>
    <property type="evidence" value="ECO:0007669"/>
    <property type="project" value="UniProtKB-ARBA"/>
</dbReference>
<comment type="catalytic activity">
    <reaction evidence="15">
        <text>a beta-D-glucosyl-(1&lt;-&gt;1')-N-acylsphing-4-enine + cholesterol = cholesteryl 3-beta-D-glucoside + an N-acylsphing-4-enine</text>
        <dbReference type="Rhea" id="RHEA:58264"/>
        <dbReference type="ChEBI" id="CHEBI:16113"/>
        <dbReference type="ChEBI" id="CHEBI:17495"/>
        <dbReference type="ChEBI" id="CHEBI:22801"/>
        <dbReference type="ChEBI" id="CHEBI:52639"/>
    </reaction>
    <physiologicalReaction direction="left-to-right" evidence="15">
        <dbReference type="Rhea" id="RHEA:58265"/>
    </physiologicalReaction>
    <physiologicalReaction direction="right-to-left" evidence="15">
        <dbReference type="Rhea" id="RHEA:58266"/>
    </physiologicalReaction>
</comment>
<keyword evidence="25" id="KW-0472">Membrane</keyword>
<evidence type="ECO:0000256" key="2">
    <source>
        <dbReference type="ARBA" id="ARBA00004207"/>
    </source>
</evidence>
<feature type="transmembrane region" description="Helical" evidence="25">
    <location>
        <begin position="73"/>
        <end position="95"/>
    </location>
</feature>
<evidence type="ECO:0000256" key="3">
    <source>
        <dbReference type="ARBA" id="ARBA00004731"/>
    </source>
</evidence>
<dbReference type="GO" id="GO:0008203">
    <property type="term" value="P:cholesterol metabolic process"/>
    <property type="evidence" value="ECO:0007669"/>
    <property type="project" value="UniProtKB-ARBA"/>
</dbReference>
<evidence type="ECO:0000256" key="9">
    <source>
        <dbReference type="ARBA" id="ARBA00022919"/>
    </source>
</evidence>
<feature type="domain" description="Glycosyl hydrolase family 30 TIM-barrel" evidence="26">
    <location>
        <begin position="950"/>
        <end position="1295"/>
    </location>
</feature>
<evidence type="ECO:0000256" key="23">
    <source>
        <dbReference type="RuleBase" id="RU361188"/>
    </source>
</evidence>
<comment type="catalytic activity">
    <reaction evidence="22">
        <text>beta-D-glucosyl-N-(9Z-octadecenoyl)-sphing-4E-enine + cholesterol = N-(9Z-octadecenoyl)-sphing-4-enine + cholesteryl 3-beta-D-glucoside</text>
        <dbReference type="Rhea" id="RHEA:58324"/>
        <dbReference type="ChEBI" id="CHEBI:16113"/>
        <dbReference type="ChEBI" id="CHEBI:17495"/>
        <dbReference type="ChEBI" id="CHEBI:77996"/>
        <dbReference type="ChEBI" id="CHEBI:139140"/>
    </reaction>
    <physiologicalReaction direction="left-to-right" evidence="22">
        <dbReference type="Rhea" id="RHEA:58325"/>
    </physiologicalReaction>
    <physiologicalReaction direction="right-to-left" evidence="22">
        <dbReference type="Rhea" id="RHEA:58326"/>
    </physiologicalReaction>
</comment>
<evidence type="ECO:0000256" key="16">
    <source>
        <dbReference type="ARBA" id="ARBA00048111"/>
    </source>
</evidence>
<evidence type="ECO:0000256" key="7">
    <source>
        <dbReference type="ARBA" id="ARBA00022729"/>
    </source>
</evidence>
<evidence type="ECO:0000256" key="25">
    <source>
        <dbReference type="SAM" id="Phobius"/>
    </source>
</evidence>
<feature type="domain" description="Glycosyl hydrolase family 30 TIM-barrel" evidence="26">
    <location>
        <begin position="658"/>
        <end position="738"/>
    </location>
</feature>
<keyword evidence="28" id="KW-1185">Reference proteome</keyword>
<dbReference type="PANTHER" id="PTHR11069:SF23">
    <property type="entry name" value="LYSOSOMAL ACID GLUCOSYLCERAMIDASE"/>
    <property type="match status" value="1"/>
</dbReference>
<comment type="catalytic activity">
    <reaction evidence="13">
        <text>a beta-D-galactosyl-(1&lt;-&gt;1')-N-acylsphing-4-enine + H2O = an N-acylsphing-4-enine + D-galactose</text>
        <dbReference type="Rhea" id="RHEA:14297"/>
        <dbReference type="ChEBI" id="CHEBI:4139"/>
        <dbReference type="ChEBI" id="CHEBI:15377"/>
        <dbReference type="ChEBI" id="CHEBI:18390"/>
        <dbReference type="ChEBI" id="CHEBI:52639"/>
        <dbReference type="EC" id="3.2.1.46"/>
    </reaction>
    <physiologicalReaction direction="left-to-right" evidence="13">
        <dbReference type="Rhea" id="RHEA:14298"/>
    </physiologicalReaction>
</comment>
<dbReference type="GO" id="GO:0004348">
    <property type="term" value="F:glucosylceramidase activity"/>
    <property type="evidence" value="ECO:0007669"/>
    <property type="project" value="UniProtKB-EC"/>
</dbReference>
<comment type="subcellular location">
    <subcellularLocation>
        <location evidence="2">Lysosome membrane</location>
        <topology evidence="2">Peripheral membrane protein</topology>
        <orientation evidence="2">Lumenal side</orientation>
    </subcellularLocation>
</comment>
<comment type="catalytic activity">
    <reaction evidence="11">
        <text>beta-D-xylosyl-(1&lt;-&gt;1')-N-(9Z-octadecenoyl)-sphing-4-enine + cholesterol = cholesteryl 3-beta-D-xyloside + N-(9Z-octadecenoyl)-sphing-4-enine</text>
        <dbReference type="Rhea" id="RHEA:70251"/>
        <dbReference type="ChEBI" id="CHEBI:16113"/>
        <dbReference type="ChEBI" id="CHEBI:77996"/>
        <dbReference type="ChEBI" id="CHEBI:189067"/>
        <dbReference type="ChEBI" id="CHEBI:189081"/>
    </reaction>
    <physiologicalReaction direction="left-to-right" evidence="11">
        <dbReference type="Rhea" id="RHEA:70252"/>
    </physiologicalReaction>
</comment>
<evidence type="ECO:0000256" key="15">
    <source>
        <dbReference type="ARBA" id="ARBA00048055"/>
    </source>
</evidence>
<dbReference type="EMBL" id="JAPFRF010000019">
    <property type="protein sequence ID" value="KAJ7307352.1"/>
    <property type="molecule type" value="Genomic_DNA"/>
</dbReference>
<dbReference type="InterPro" id="IPR033453">
    <property type="entry name" value="Glyco_hydro_30_TIM-barrel"/>
</dbReference>
<evidence type="ECO:0000259" key="26">
    <source>
        <dbReference type="Pfam" id="PF02055"/>
    </source>
</evidence>
<dbReference type="GO" id="GO:0008422">
    <property type="term" value="F:beta-glucosidase activity"/>
    <property type="evidence" value="ECO:0007669"/>
    <property type="project" value="UniProtKB-ARBA"/>
</dbReference>
<dbReference type="GO" id="GO:0005102">
    <property type="term" value="F:signaling receptor binding"/>
    <property type="evidence" value="ECO:0007669"/>
    <property type="project" value="UniProtKB-ARBA"/>
</dbReference>
<dbReference type="InterPro" id="IPR017853">
    <property type="entry name" value="GH"/>
</dbReference>
<dbReference type="GO" id="GO:0007040">
    <property type="term" value="P:lysosome organization"/>
    <property type="evidence" value="ECO:0007669"/>
    <property type="project" value="UniProtKB-ARBA"/>
</dbReference>
<comment type="caution">
    <text evidence="27">The sequence shown here is derived from an EMBL/GenBank/DDBJ whole genome shotgun (WGS) entry which is preliminary data.</text>
</comment>
<dbReference type="PANTHER" id="PTHR11069">
    <property type="entry name" value="GLUCOSYLCERAMIDASE"/>
    <property type="match status" value="1"/>
</dbReference>
<keyword evidence="9 23" id="KW-0746">Sphingolipid metabolism</keyword>
<evidence type="ECO:0000256" key="22">
    <source>
        <dbReference type="ARBA" id="ARBA00049516"/>
    </source>
</evidence>
<proteinExistence type="inferred from homology"/>
<name>A0A9Q0XD09_9SAUR</name>
<dbReference type="EC" id="3.2.1.45" evidence="23"/>
<dbReference type="GO" id="GO:0042176">
    <property type="term" value="P:regulation of protein catabolic process"/>
    <property type="evidence" value="ECO:0007669"/>
    <property type="project" value="UniProtKB-ARBA"/>
</dbReference>
<comment type="catalytic activity">
    <reaction evidence="17">
        <text>a beta-D-galactosyl-(1&lt;-&gt;1')-N-acylsphing-4-enine + cholesterol = cholesteryl 3-beta-D-galactoside + an N-acylsphing-4-enine</text>
        <dbReference type="Rhea" id="RHEA:70235"/>
        <dbReference type="ChEBI" id="CHEBI:16113"/>
        <dbReference type="ChEBI" id="CHEBI:18390"/>
        <dbReference type="ChEBI" id="CHEBI:52639"/>
        <dbReference type="ChEBI" id="CHEBI:189066"/>
    </reaction>
    <physiologicalReaction direction="left-to-right" evidence="17">
        <dbReference type="Rhea" id="RHEA:70236"/>
    </physiologicalReaction>
    <physiologicalReaction direction="right-to-left" evidence="17">
        <dbReference type="Rhea" id="RHEA:70237"/>
    </physiologicalReaction>
</comment>
<dbReference type="PRINTS" id="PR00843">
    <property type="entry name" value="GLHYDRLASE30"/>
</dbReference>
<evidence type="ECO:0000256" key="18">
    <source>
        <dbReference type="ARBA" id="ARBA00048698"/>
    </source>
</evidence>
<evidence type="ECO:0000256" key="8">
    <source>
        <dbReference type="ARBA" id="ARBA00022801"/>
    </source>
</evidence>
<comment type="similarity">
    <text evidence="6 23">Belongs to the glycosyl hydrolase 30 family.</text>
</comment>
<feature type="domain" description="Glycosyl hydrolase family 30 TIM-barrel" evidence="26">
    <location>
        <begin position="577"/>
        <end position="656"/>
    </location>
</feature>
<sequence>MPSRSDSSYSLTGPTSRSFTHLRVRRAWLQILLLLGFIQMILGILIVTLSLLVTTNIPSQNAIRSSCPIWAGFPITFFTLLSVLGVMLSLAGSILSCQHAQKVKTWEVCERARQRDLPPLLKEEGWRRTLKSNFPKCFHYSRDHGIPCMASSEPNSGCTQILVVLKDLLFSVCGLTIFAIVVCTLSAIMCCIHIFSVDLLHVLSPPRSSSVTLDCTSPPDTYLPHMLDLDEFVPPIPPPPYYPPEYTCSSETDAQSITYNGSMDSPVPLYPTDFPPSYEAVMGLHGDSQVTLFDSQFTDTSHGPCSCNRVPSVVLSGEGVSVDSGSLAISEIVDLAGDSSPSEDSCLLEASGSACSVDYVLFRSIQRSRADYCLSVDCGRCGLHPLGPFEEGPPARLRGERSYSCSTPGTGHEGLLEVGSALTHSCHRLEGLGHSMGPCFPEVRVKAKASLLGRKGPGRQQQQQRHRRSSESSSRLPSVQGLLVRSHSDPGLTGAGGAGVRPCEKKYFGRDAVVCVCNRTYCDTQDPVSLPPFGSFVRYESSQAGGRMEKSEGTFQNGTAAPDILLVLEAARRYQVIKGFGGSITDAVAINILSLTPDTQNQLLRSYFSDHGIEYNLLRLPMASCDFSIRLYTYDDWPYDFELKNFSLVDEDVKLKTIKGFGGSHTDATAINIMRLSPEAQERLLRSYFSEEGIEYNLLRLPMGCSDFSTRAYSYDDACPEDYELRCFSLAPEDTELRDFVYEACTPVQKFKLQRHKFIPEGSFRVALTTDCLLGSCQLQSAGFLSPDGAAVVVVLNDFSPPTVDPKSDGFGVSGESGTNRQTERGSLRLGDPGGSRGPSWLWKSSVAMWPGHVGVWCSLLLLQLTIAEAGVRPCSARNFGHGSLVCECGADYCDTLEPVSLLPLGSYVKYESNKAGRRVERSEGVLHNDHPEKEKVLLTLKTSEKYQKIKGFGGALTDSAALNILSLSPKAQTNLLKSYFSEEGIEYTLIRVPMASCDFSVRLYTYDDWEDDFELKNFSLTEEDTKMKIPILQQAQAVASRPLLLYASPWTSPVWMKTNGAMTGRGTLKGKPGDKYHKTWANYFIRFLDEYAKYNLTFWAVTAGNEPTAGDIIFYPFQCLGFSPEHQRDFIAQDLGPALANSSYKGIELIILDDQRVMLPYWAEVVLKDPVAASYINGIGIHWYLDFLAPIDLTLSITHHQFPQYYLISTEASTGSYFWEPRVVLGGWDRGSKYSHSILANLNNYVTGWTDWNLVLDMEGGPNWSKNYVDSPVIVDAAHDVFYKQPMFYHMAHFRWGERLRGRGRGPCLGDTSQRPLLWQFWVL</sequence>
<evidence type="ECO:0000256" key="24">
    <source>
        <dbReference type="SAM" id="MobiDB-lite"/>
    </source>
</evidence>
<evidence type="ECO:0000256" key="12">
    <source>
        <dbReference type="ARBA" id="ARBA00033646"/>
    </source>
</evidence>
<reference evidence="27" key="1">
    <citation type="journal article" date="2023" name="DNA Res.">
        <title>Chromosome-level genome assembly of Phrynocephalus forsythii using third-generation DNA sequencing and Hi-C analysis.</title>
        <authorList>
            <person name="Qi Y."/>
            <person name="Zhao W."/>
            <person name="Zhao Y."/>
            <person name="Niu C."/>
            <person name="Cao S."/>
            <person name="Zhang Y."/>
        </authorList>
    </citation>
    <scope>NUCLEOTIDE SEQUENCE</scope>
    <source>
        <tissue evidence="27">Muscle</tissue>
    </source>
</reference>
<evidence type="ECO:0000256" key="19">
    <source>
        <dbReference type="ARBA" id="ARBA00048817"/>
    </source>
</evidence>
<comment type="catalytic activity">
    <reaction evidence="20">
        <text>beta-D-glucosyl-(1&lt;-&gt;1')-N-(15Z-tetracosenoyl)-sphing-4-enine + cholesterol = N-(15Z-tetracosenoyl)-sphing-4-enine + cholesteryl 3-beta-D-glucoside</text>
        <dbReference type="Rhea" id="RHEA:70315"/>
        <dbReference type="ChEBI" id="CHEBI:16113"/>
        <dbReference type="ChEBI" id="CHEBI:17495"/>
        <dbReference type="ChEBI" id="CHEBI:74450"/>
        <dbReference type="ChEBI" id="CHEBI:76302"/>
    </reaction>
    <physiologicalReaction direction="left-to-right" evidence="20">
        <dbReference type="Rhea" id="RHEA:70316"/>
    </physiologicalReaction>
    <physiologicalReaction direction="right-to-left" evidence="20">
        <dbReference type="Rhea" id="RHEA:70317"/>
    </physiologicalReaction>
</comment>
<feature type="transmembrane region" description="Helical" evidence="25">
    <location>
        <begin position="27"/>
        <end position="53"/>
    </location>
</feature>
<evidence type="ECO:0000313" key="27">
    <source>
        <dbReference type="EMBL" id="KAJ7307352.1"/>
    </source>
</evidence>
<evidence type="ECO:0000256" key="1">
    <source>
        <dbReference type="ARBA" id="ARBA00001013"/>
    </source>
</evidence>
<dbReference type="SUPFAM" id="SSF51011">
    <property type="entry name" value="Glycosyl hydrolase domain"/>
    <property type="match status" value="2"/>
</dbReference>
<dbReference type="Pfam" id="PF02055">
    <property type="entry name" value="Glyco_hydro_30"/>
    <property type="match status" value="3"/>
</dbReference>
<comment type="pathway">
    <text evidence="4">Sphingolipid metabolism.</text>
</comment>
<evidence type="ECO:0000256" key="6">
    <source>
        <dbReference type="ARBA" id="ARBA00005382"/>
    </source>
</evidence>
<evidence type="ECO:0000313" key="28">
    <source>
        <dbReference type="Proteomes" id="UP001142489"/>
    </source>
</evidence>
<comment type="catalytic activity">
    <reaction evidence="12">
        <text>cholesteryl 3-beta-D-glucoside + H2O = cholesterol + D-glucose</text>
        <dbReference type="Rhea" id="RHEA:11956"/>
        <dbReference type="ChEBI" id="CHEBI:4167"/>
        <dbReference type="ChEBI" id="CHEBI:15377"/>
        <dbReference type="ChEBI" id="CHEBI:16113"/>
        <dbReference type="ChEBI" id="CHEBI:17495"/>
    </reaction>
    <physiologicalReaction direction="left-to-right" evidence="12">
        <dbReference type="Rhea" id="RHEA:11957"/>
    </physiologicalReaction>
</comment>
<evidence type="ECO:0000256" key="21">
    <source>
        <dbReference type="ARBA" id="ARBA00049379"/>
    </source>
</evidence>
<dbReference type="FunFam" id="3.20.20.80:FF:000030">
    <property type="entry name" value="Lysosomal acid glucosylceramidase"/>
    <property type="match status" value="1"/>
</dbReference>
<evidence type="ECO:0000256" key="14">
    <source>
        <dbReference type="ARBA" id="ARBA00033703"/>
    </source>
</evidence>
<keyword evidence="10 23" id="KW-0443">Lipid metabolism</keyword>
<protein>
    <recommendedName>
        <fullName evidence="23">Glucosylceramidase</fullName>
        <ecNumber evidence="23">3.2.1.45</ecNumber>
    </recommendedName>
</protein>
<comment type="catalytic activity">
    <reaction evidence="16">
        <text>beta-D-glucosyl-(1&lt;-&gt;1)-N-octadecanoylsphing-4-enine + cholesterol = cholesteryl 3-beta-D-glucoside + N-octadecanoylsphing-4-enine</text>
        <dbReference type="Rhea" id="RHEA:70311"/>
        <dbReference type="ChEBI" id="CHEBI:16113"/>
        <dbReference type="ChEBI" id="CHEBI:17495"/>
        <dbReference type="ChEBI" id="CHEBI:72961"/>
        <dbReference type="ChEBI" id="CHEBI:84719"/>
    </reaction>
    <physiologicalReaction direction="left-to-right" evidence="16">
        <dbReference type="Rhea" id="RHEA:70312"/>
    </physiologicalReaction>
    <physiologicalReaction direction="right-to-left" evidence="16">
        <dbReference type="Rhea" id="RHEA:70313"/>
    </physiologicalReaction>
</comment>